<proteinExistence type="predicted"/>
<sequence length="110" mass="11026">MQLNIIFVATALLASASSAMSAKLTAFEGADCTGKVIDVDANAQPGGCIFLTQHGSAKSIGYSGVPNQIKFWKSGGPNDKCHGNPSVVKGGGSGCATAPAGVNLESVRLS</sequence>
<keyword evidence="1" id="KW-0732">Signal</keyword>
<evidence type="ECO:0000313" key="2">
    <source>
        <dbReference type="EMBL" id="KAF7346980.1"/>
    </source>
</evidence>
<name>A0A8H6XS04_9AGAR</name>
<accession>A0A8H6XS04</accession>
<evidence type="ECO:0000313" key="3">
    <source>
        <dbReference type="Proteomes" id="UP000620124"/>
    </source>
</evidence>
<dbReference type="EMBL" id="JACAZI010000012">
    <property type="protein sequence ID" value="KAF7346980.1"/>
    <property type="molecule type" value="Genomic_DNA"/>
</dbReference>
<comment type="caution">
    <text evidence="2">The sequence shown here is derived from an EMBL/GenBank/DDBJ whole genome shotgun (WGS) entry which is preliminary data.</text>
</comment>
<feature type="chain" id="PRO_5034213383" evidence="1">
    <location>
        <begin position="22"/>
        <end position="110"/>
    </location>
</feature>
<feature type="signal peptide" evidence="1">
    <location>
        <begin position="1"/>
        <end position="21"/>
    </location>
</feature>
<evidence type="ECO:0000256" key="1">
    <source>
        <dbReference type="SAM" id="SignalP"/>
    </source>
</evidence>
<protein>
    <submittedName>
        <fullName evidence="2">Membrane metallo-endopeptidase-like 1</fullName>
    </submittedName>
</protein>
<dbReference type="Proteomes" id="UP000620124">
    <property type="component" value="Unassembled WGS sequence"/>
</dbReference>
<dbReference type="AlphaFoldDB" id="A0A8H6XS04"/>
<organism evidence="2 3">
    <name type="scientific">Mycena venus</name>
    <dbReference type="NCBI Taxonomy" id="2733690"/>
    <lineage>
        <taxon>Eukaryota</taxon>
        <taxon>Fungi</taxon>
        <taxon>Dikarya</taxon>
        <taxon>Basidiomycota</taxon>
        <taxon>Agaricomycotina</taxon>
        <taxon>Agaricomycetes</taxon>
        <taxon>Agaricomycetidae</taxon>
        <taxon>Agaricales</taxon>
        <taxon>Marasmiineae</taxon>
        <taxon>Mycenaceae</taxon>
        <taxon>Mycena</taxon>
    </lineage>
</organism>
<reference evidence="2" key="1">
    <citation type="submission" date="2020-05" db="EMBL/GenBank/DDBJ databases">
        <title>Mycena genomes resolve the evolution of fungal bioluminescence.</title>
        <authorList>
            <person name="Tsai I.J."/>
        </authorList>
    </citation>
    <scope>NUCLEOTIDE SEQUENCE</scope>
    <source>
        <strain evidence="2">CCC161011</strain>
    </source>
</reference>
<dbReference type="OrthoDB" id="3044801at2759"/>
<keyword evidence="3" id="KW-1185">Reference proteome</keyword>
<gene>
    <name evidence="2" type="ORF">MVEN_01450800</name>
</gene>